<keyword evidence="1" id="KW-1133">Transmembrane helix</keyword>
<dbReference type="EMBL" id="DWWI01000150">
    <property type="protein sequence ID" value="HJC43395.1"/>
    <property type="molecule type" value="Genomic_DNA"/>
</dbReference>
<dbReference type="Proteomes" id="UP000823895">
    <property type="component" value="Unassembled WGS sequence"/>
</dbReference>
<evidence type="ECO:0008006" key="4">
    <source>
        <dbReference type="Google" id="ProtNLM"/>
    </source>
</evidence>
<reference evidence="2" key="2">
    <citation type="submission" date="2021-04" db="EMBL/GenBank/DDBJ databases">
        <authorList>
            <person name="Gilroy R."/>
        </authorList>
    </citation>
    <scope>NUCLEOTIDE SEQUENCE</scope>
    <source>
        <strain evidence="2">CHK165-2605</strain>
    </source>
</reference>
<dbReference type="AlphaFoldDB" id="A0A9D2T378"/>
<evidence type="ECO:0000313" key="3">
    <source>
        <dbReference type="Proteomes" id="UP000823895"/>
    </source>
</evidence>
<organism evidence="2 3">
    <name type="scientific">Candidatus Mediterraneibacter gallistercoris</name>
    <dbReference type="NCBI Taxonomy" id="2838671"/>
    <lineage>
        <taxon>Bacteria</taxon>
        <taxon>Bacillati</taxon>
        <taxon>Bacillota</taxon>
        <taxon>Clostridia</taxon>
        <taxon>Lachnospirales</taxon>
        <taxon>Lachnospiraceae</taxon>
        <taxon>Mediterraneibacter</taxon>
    </lineage>
</organism>
<gene>
    <name evidence="2" type="ORF">H9756_06905</name>
</gene>
<keyword evidence="1" id="KW-0472">Membrane</keyword>
<evidence type="ECO:0000313" key="2">
    <source>
        <dbReference type="EMBL" id="HJC43395.1"/>
    </source>
</evidence>
<feature type="transmembrane region" description="Helical" evidence="1">
    <location>
        <begin position="63"/>
        <end position="85"/>
    </location>
</feature>
<reference evidence="2" key="1">
    <citation type="journal article" date="2021" name="PeerJ">
        <title>Extensive microbial diversity within the chicken gut microbiome revealed by metagenomics and culture.</title>
        <authorList>
            <person name="Gilroy R."/>
            <person name="Ravi A."/>
            <person name="Getino M."/>
            <person name="Pursley I."/>
            <person name="Horton D.L."/>
            <person name="Alikhan N.F."/>
            <person name="Baker D."/>
            <person name="Gharbi K."/>
            <person name="Hall N."/>
            <person name="Watson M."/>
            <person name="Adriaenssens E.M."/>
            <person name="Foster-Nyarko E."/>
            <person name="Jarju S."/>
            <person name="Secka A."/>
            <person name="Antonio M."/>
            <person name="Oren A."/>
            <person name="Chaudhuri R.R."/>
            <person name="La Ragione R."/>
            <person name="Hildebrand F."/>
            <person name="Pallen M.J."/>
        </authorList>
    </citation>
    <scope>NUCLEOTIDE SEQUENCE</scope>
    <source>
        <strain evidence="2">CHK165-2605</strain>
    </source>
</reference>
<name>A0A9D2T378_9FIRM</name>
<comment type="caution">
    <text evidence="2">The sequence shown here is derived from an EMBL/GenBank/DDBJ whole genome shotgun (WGS) entry which is preliminary data.</text>
</comment>
<sequence length="284" mass="31655">MKVSYYDLFDMIAEDAGKLLSQAEHSPIHPENYSSDTTITAVKEKIKETESQKKRSHKKTFRLHLLIAAVIVLSLSGIACAAYQYDLFKDGAALITDENRDLVGKEIKNMTASIYDKNGNLVSGPGLAPEPTLEDVIEETDIIKDIEHAAGTNEPLPLPHSITHFAVKENGNSCTTPVIIFDNDVMVIFTKEDGSGWHLKKGETLVFESTEYPSEINAVTPDKGQCVGFYYVFNNTLMRKSDTSLRELDLKYELTAERDGEYYICLIGASSDPISLMEGKIYKR</sequence>
<proteinExistence type="predicted"/>
<evidence type="ECO:0000256" key="1">
    <source>
        <dbReference type="SAM" id="Phobius"/>
    </source>
</evidence>
<keyword evidence="1" id="KW-0812">Transmembrane</keyword>
<protein>
    <recommendedName>
        <fullName evidence="4">DUF4367 domain-containing protein</fullName>
    </recommendedName>
</protein>
<accession>A0A9D2T378</accession>